<accession>A0AAW9NXF6</accession>
<dbReference type="GO" id="GO:0003677">
    <property type="term" value="F:DNA binding"/>
    <property type="evidence" value="ECO:0007669"/>
    <property type="project" value="InterPro"/>
</dbReference>
<dbReference type="RefSeq" id="WP_326123676.1">
    <property type="nucleotide sequence ID" value="NZ_JARSFG010000016.1"/>
</dbReference>
<dbReference type="SUPFAM" id="SSF47413">
    <property type="entry name" value="lambda repressor-like DNA-binding domains"/>
    <property type="match status" value="1"/>
</dbReference>
<dbReference type="CDD" id="cd00093">
    <property type="entry name" value="HTH_XRE"/>
    <property type="match status" value="1"/>
</dbReference>
<dbReference type="PANTHER" id="PTHR33516">
    <property type="entry name" value="LEXA REPRESSOR"/>
    <property type="match status" value="1"/>
</dbReference>
<comment type="caution">
    <text evidence="2">The sequence shown here is derived from an EMBL/GenBank/DDBJ whole genome shotgun (WGS) entry which is preliminary data.</text>
</comment>
<dbReference type="InterPro" id="IPR039418">
    <property type="entry name" value="LexA-like"/>
</dbReference>
<dbReference type="PROSITE" id="PS50943">
    <property type="entry name" value="HTH_CROC1"/>
    <property type="match status" value="1"/>
</dbReference>
<dbReference type="Gene3D" id="1.10.260.40">
    <property type="entry name" value="lambda repressor-like DNA-binding domains"/>
    <property type="match status" value="1"/>
</dbReference>
<dbReference type="InterPro" id="IPR036286">
    <property type="entry name" value="LexA/Signal_pep-like_sf"/>
</dbReference>
<dbReference type="Pfam" id="PF01381">
    <property type="entry name" value="HTH_3"/>
    <property type="match status" value="1"/>
</dbReference>
<dbReference type="EMBL" id="JARSFG010000016">
    <property type="protein sequence ID" value="MEC1179183.1"/>
    <property type="molecule type" value="Genomic_DNA"/>
</dbReference>
<organism evidence="2 3">
    <name type="scientific">Metasolibacillus meyeri</name>
    <dbReference type="NCBI Taxonomy" id="1071052"/>
    <lineage>
        <taxon>Bacteria</taxon>
        <taxon>Bacillati</taxon>
        <taxon>Bacillota</taxon>
        <taxon>Bacilli</taxon>
        <taxon>Bacillales</taxon>
        <taxon>Caryophanaceae</taxon>
        <taxon>Metasolibacillus</taxon>
    </lineage>
</organism>
<feature type="domain" description="HTH cro/C1-type" evidence="1">
    <location>
        <begin position="7"/>
        <end position="61"/>
    </location>
</feature>
<evidence type="ECO:0000259" key="1">
    <source>
        <dbReference type="PROSITE" id="PS50943"/>
    </source>
</evidence>
<keyword evidence="3" id="KW-1185">Reference proteome</keyword>
<dbReference type="SMART" id="SM00530">
    <property type="entry name" value="HTH_XRE"/>
    <property type="match status" value="1"/>
</dbReference>
<dbReference type="InterPro" id="IPR010982">
    <property type="entry name" value="Lambda_DNA-bd_dom_sf"/>
</dbReference>
<dbReference type="InterPro" id="IPR015927">
    <property type="entry name" value="Peptidase_S24_S26A/B/C"/>
</dbReference>
<dbReference type="Proteomes" id="UP001344888">
    <property type="component" value="Unassembled WGS sequence"/>
</dbReference>
<gene>
    <name evidence="2" type="ORF">P9B03_11870</name>
</gene>
<evidence type="ECO:0000313" key="3">
    <source>
        <dbReference type="Proteomes" id="UP001344888"/>
    </source>
</evidence>
<proteinExistence type="predicted"/>
<dbReference type="Gene3D" id="2.10.109.10">
    <property type="entry name" value="Umud Fragment, subunit A"/>
    <property type="match status" value="1"/>
</dbReference>
<dbReference type="InterPro" id="IPR001387">
    <property type="entry name" value="Cro/C1-type_HTH"/>
</dbReference>
<sequence length="204" mass="22716">MGVGQKIKMLRKSKGLTQSDLAKKLDVVSTAVSAWERDANKPMLDKLTIMADLFDVPISYFFDTEALPLNVIPVQPNFIKIPILGTIACGDPILAEENHDGYRYELADTLPKGNLFYLKAKGDSMEPTVPNGSYVLIREQPEVEYGEIAAVLVNGDTEMTLKRVKKQGDTILLMPDNPEHEPYIITEENPAHIIGKAVRYTQDL</sequence>
<dbReference type="Pfam" id="PF00717">
    <property type="entry name" value="Peptidase_S24"/>
    <property type="match status" value="1"/>
</dbReference>
<dbReference type="SUPFAM" id="SSF51306">
    <property type="entry name" value="LexA/Signal peptidase"/>
    <property type="match status" value="1"/>
</dbReference>
<reference evidence="2 3" key="1">
    <citation type="submission" date="2023-03" db="EMBL/GenBank/DDBJ databases">
        <title>Bacillus Genome Sequencing.</title>
        <authorList>
            <person name="Dunlap C."/>
        </authorList>
    </citation>
    <scope>NUCLEOTIDE SEQUENCE [LARGE SCALE GENOMIC DNA]</scope>
    <source>
        <strain evidence="2 3">B-59205</strain>
    </source>
</reference>
<dbReference type="AlphaFoldDB" id="A0AAW9NXF6"/>
<protein>
    <submittedName>
        <fullName evidence="2">XRE family transcriptional regulator</fullName>
    </submittedName>
</protein>
<evidence type="ECO:0000313" key="2">
    <source>
        <dbReference type="EMBL" id="MEC1179183.1"/>
    </source>
</evidence>
<dbReference type="InterPro" id="IPR050077">
    <property type="entry name" value="LexA_repressor"/>
</dbReference>
<name>A0AAW9NXF6_9BACL</name>
<dbReference type="PANTHER" id="PTHR33516:SF2">
    <property type="entry name" value="LEXA REPRESSOR-RELATED"/>
    <property type="match status" value="1"/>
</dbReference>
<dbReference type="CDD" id="cd06529">
    <property type="entry name" value="S24_LexA-like"/>
    <property type="match status" value="1"/>
</dbReference>